<dbReference type="PANTHER" id="PTHR30336">
    <property type="entry name" value="INNER MEMBRANE PROTEIN, PROBABLE PERMEASE"/>
    <property type="match status" value="1"/>
</dbReference>
<dbReference type="Pfam" id="PF02698">
    <property type="entry name" value="DUF218"/>
    <property type="match status" value="1"/>
</dbReference>
<dbReference type="Proteomes" id="UP000595894">
    <property type="component" value="Chromosome"/>
</dbReference>
<dbReference type="InterPro" id="IPR003848">
    <property type="entry name" value="DUF218"/>
</dbReference>
<gene>
    <name evidence="2" type="ORF">H5J25_17630</name>
</gene>
<evidence type="ECO:0000313" key="3">
    <source>
        <dbReference type="Proteomes" id="UP000595894"/>
    </source>
</evidence>
<dbReference type="EMBL" id="CP061035">
    <property type="protein sequence ID" value="QQV77131.1"/>
    <property type="molecule type" value="Genomic_DNA"/>
</dbReference>
<dbReference type="InterPro" id="IPR051599">
    <property type="entry name" value="Cell_Envelope_Assoc"/>
</dbReference>
<name>A0A974NUC5_9SPHN</name>
<accession>A0A974NUC5</accession>
<protein>
    <submittedName>
        <fullName evidence="2">YdcF family protein</fullName>
    </submittedName>
</protein>
<dbReference type="PANTHER" id="PTHR30336:SF4">
    <property type="entry name" value="ENVELOPE BIOGENESIS FACTOR ELYC"/>
    <property type="match status" value="1"/>
</dbReference>
<reference evidence="3" key="1">
    <citation type="submission" date="2020-09" db="EMBL/GenBank/DDBJ databases">
        <title>Sphingomonas sp., a new species isolated from pork steak.</title>
        <authorList>
            <person name="Heidler von Heilborn D."/>
        </authorList>
    </citation>
    <scope>NUCLEOTIDE SEQUENCE [LARGE SCALE GENOMIC DNA]</scope>
</reference>
<evidence type="ECO:0000259" key="1">
    <source>
        <dbReference type="Pfam" id="PF02698"/>
    </source>
</evidence>
<organism evidence="2 3">
    <name type="scientific">Sphingomonas aliaeris</name>
    <dbReference type="NCBI Taxonomy" id="2759526"/>
    <lineage>
        <taxon>Bacteria</taxon>
        <taxon>Pseudomonadati</taxon>
        <taxon>Pseudomonadota</taxon>
        <taxon>Alphaproteobacteria</taxon>
        <taxon>Sphingomonadales</taxon>
        <taxon>Sphingomonadaceae</taxon>
        <taxon>Sphingomonas</taxon>
    </lineage>
</organism>
<dbReference type="GO" id="GO:0000270">
    <property type="term" value="P:peptidoglycan metabolic process"/>
    <property type="evidence" value="ECO:0007669"/>
    <property type="project" value="TreeGrafter"/>
</dbReference>
<proteinExistence type="predicted"/>
<dbReference type="GO" id="GO:0043164">
    <property type="term" value="P:Gram-negative-bacterium-type cell wall biogenesis"/>
    <property type="evidence" value="ECO:0007669"/>
    <property type="project" value="TreeGrafter"/>
</dbReference>
<feature type="domain" description="DUF218" evidence="1">
    <location>
        <begin position="34"/>
        <end position="137"/>
    </location>
</feature>
<dbReference type="CDD" id="cd06259">
    <property type="entry name" value="YdcF-like"/>
    <property type="match status" value="1"/>
</dbReference>
<dbReference type="GO" id="GO:0005886">
    <property type="term" value="C:plasma membrane"/>
    <property type="evidence" value="ECO:0007669"/>
    <property type="project" value="TreeGrafter"/>
</dbReference>
<dbReference type="KEGG" id="sari:H5J25_17630"/>
<evidence type="ECO:0000313" key="2">
    <source>
        <dbReference type="EMBL" id="QQV77131.1"/>
    </source>
</evidence>
<dbReference type="AlphaFoldDB" id="A0A974NUC5"/>
<dbReference type="RefSeq" id="WP_202093324.1">
    <property type="nucleotide sequence ID" value="NZ_CP061035.1"/>
</dbReference>
<sequence>MIRRLLSLMLMLWLLGFAVFMLVLSRPLNDVVTDAIVVPTGGPGRIQRGLELLQARAAKRMLITGVAPEVEASELAAEYKVSDQIFDCCIDLGQEAVDTKSNATETARWVRDHRYRTVRLVTSDWHMARARLELAYALGNDVEVVGDGVPSHPRFATLVAEYNKFLLRQIALWTGIGR</sequence>
<keyword evidence="3" id="KW-1185">Reference proteome</keyword>